<organism evidence="1 2">
    <name type="scientific">Rhododendron griersonianum</name>
    <dbReference type="NCBI Taxonomy" id="479676"/>
    <lineage>
        <taxon>Eukaryota</taxon>
        <taxon>Viridiplantae</taxon>
        <taxon>Streptophyta</taxon>
        <taxon>Embryophyta</taxon>
        <taxon>Tracheophyta</taxon>
        <taxon>Spermatophyta</taxon>
        <taxon>Magnoliopsida</taxon>
        <taxon>eudicotyledons</taxon>
        <taxon>Gunneridae</taxon>
        <taxon>Pentapetalae</taxon>
        <taxon>asterids</taxon>
        <taxon>Ericales</taxon>
        <taxon>Ericaceae</taxon>
        <taxon>Ericoideae</taxon>
        <taxon>Rhodoreae</taxon>
        <taxon>Rhododendron</taxon>
    </lineage>
</organism>
<comment type="caution">
    <text evidence="1">The sequence shown here is derived from an EMBL/GenBank/DDBJ whole genome shotgun (WGS) entry which is preliminary data.</text>
</comment>
<protein>
    <submittedName>
        <fullName evidence="1">Uncharacterized protein</fullName>
    </submittedName>
</protein>
<dbReference type="EMBL" id="JACTNZ010000006">
    <property type="protein sequence ID" value="KAG5545376.1"/>
    <property type="molecule type" value="Genomic_DNA"/>
</dbReference>
<evidence type="ECO:0000313" key="1">
    <source>
        <dbReference type="EMBL" id="KAG5545376.1"/>
    </source>
</evidence>
<dbReference type="AlphaFoldDB" id="A0AAV6JYX6"/>
<proteinExistence type="predicted"/>
<accession>A0AAV6JYX6</accession>
<name>A0AAV6JYX6_9ERIC</name>
<reference evidence="1 2" key="1">
    <citation type="submission" date="2020-08" db="EMBL/GenBank/DDBJ databases">
        <title>Plant Genome Project.</title>
        <authorList>
            <person name="Zhang R.-G."/>
        </authorList>
    </citation>
    <scope>NUCLEOTIDE SEQUENCE [LARGE SCALE GENOMIC DNA]</scope>
    <source>
        <strain evidence="1">WSP0</strain>
        <tissue evidence="1">Leaf</tissue>
    </source>
</reference>
<gene>
    <name evidence="1" type="ORF">RHGRI_017750</name>
</gene>
<dbReference type="Proteomes" id="UP000823749">
    <property type="component" value="Chromosome 6"/>
</dbReference>
<evidence type="ECO:0000313" key="2">
    <source>
        <dbReference type="Proteomes" id="UP000823749"/>
    </source>
</evidence>
<sequence>MGACTSQTKWRLQDRVIVPKETKKKVGKSDGFGHASYLRAMTMPVERSSDCHRVRSNTFAFQLSAKLAAKFTSLRKANLECKSNQVTSAA</sequence>
<keyword evidence="2" id="KW-1185">Reference proteome</keyword>